<dbReference type="RefSeq" id="WP_395416352.1">
    <property type="nucleotide sequence ID" value="NZ_JBIPKE010000012.1"/>
</dbReference>
<evidence type="ECO:0000313" key="2">
    <source>
        <dbReference type="EMBL" id="MFH6982679.1"/>
    </source>
</evidence>
<protein>
    <submittedName>
        <fullName evidence="2">DUF3592 domain-containing protein</fullName>
    </submittedName>
</protein>
<feature type="transmembrane region" description="Helical" evidence="1">
    <location>
        <begin position="7"/>
        <end position="25"/>
    </location>
</feature>
<sequence length="130" mass="15256">MRQFHLYQLWFLVPGLGLVWLGYYLPASYIYQQLYWVETEAVITGYRLDTTSTPINYYLMDYTDSLGTVYHVEVDVENTITEGRDADHARLYYDPADPANFALVNHARYLVVLFLPLGLLSLYFGWPKRE</sequence>
<organism evidence="2 3">
    <name type="scientific">Marinoscillum luteum</name>
    <dbReference type="NCBI Taxonomy" id="861051"/>
    <lineage>
        <taxon>Bacteria</taxon>
        <taxon>Pseudomonadati</taxon>
        <taxon>Bacteroidota</taxon>
        <taxon>Cytophagia</taxon>
        <taxon>Cytophagales</taxon>
        <taxon>Reichenbachiellaceae</taxon>
        <taxon>Marinoscillum</taxon>
    </lineage>
</organism>
<evidence type="ECO:0000313" key="3">
    <source>
        <dbReference type="Proteomes" id="UP001610063"/>
    </source>
</evidence>
<keyword evidence="1" id="KW-1133">Transmembrane helix</keyword>
<reference evidence="2 3" key="1">
    <citation type="journal article" date="2013" name="Int. J. Syst. Evol. Microbiol.">
        <title>Marinoscillum luteum sp. nov., isolated from marine sediment.</title>
        <authorList>
            <person name="Cha I.T."/>
            <person name="Park S.J."/>
            <person name="Kim S.J."/>
            <person name="Kim J.G."/>
            <person name="Jung M.Y."/>
            <person name="Shin K.S."/>
            <person name="Kwon K.K."/>
            <person name="Yang S.H."/>
            <person name="Seo Y.S."/>
            <person name="Rhee S.K."/>
        </authorList>
    </citation>
    <scope>NUCLEOTIDE SEQUENCE [LARGE SCALE GENOMIC DNA]</scope>
    <source>
        <strain evidence="2 3">KCTC 23939</strain>
    </source>
</reference>
<gene>
    <name evidence="2" type="ORF">ACHKAR_04470</name>
</gene>
<keyword evidence="1" id="KW-0472">Membrane</keyword>
<dbReference type="EMBL" id="JBIPKE010000012">
    <property type="protein sequence ID" value="MFH6982679.1"/>
    <property type="molecule type" value="Genomic_DNA"/>
</dbReference>
<accession>A0ABW7N530</accession>
<keyword evidence="1" id="KW-0812">Transmembrane</keyword>
<feature type="transmembrane region" description="Helical" evidence="1">
    <location>
        <begin position="107"/>
        <end position="126"/>
    </location>
</feature>
<evidence type="ECO:0000256" key="1">
    <source>
        <dbReference type="SAM" id="Phobius"/>
    </source>
</evidence>
<dbReference type="Proteomes" id="UP001610063">
    <property type="component" value="Unassembled WGS sequence"/>
</dbReference>
<proteinExistence type="predicted"/>
<name>A0ABW7N530_9BACT</name>
<comment type="caution">
    <text evidence="2">The sequence shown here is derived from an EMBL/GenBank/DDBJ whole genome shotgun (WGS) entry which is preliminary data.</text>
</comment>
<keyword evidence="3" id="KW-1185">Reference proteome</keyword>